<keyword evidence="4 6" id="KW-0808">Transferase</keyword>
<evidence type="ECO:0000256" key="3">
    <source>
        <dbReference type="ARBA" id="ARBA00022603"/>
    </source>
</evidence>
<keyword evidence="5 6" id="KW-0949">S-adenosyl-L-methionine</keyword>
<dbReference type="PATRIC" id="fig|1648404.4.peg.1668"/>
<dbReference type="Gene3D" id="3.40.50.150">
    <property type="entry name" value="Vaccinia Virus protein VP39"/>
    <property type="match status" value="1"/>
</dbReference>
<dbReference type="KEGG" id="ery:CP97_08000"/>
<evidence type="ECO:0000256" key="4">
    <source>
        <dbReference type="ARBA" id="ARBA00022679"/>
    </source>
</evidence>
<evidence type="ECO:0000256" key="1">
    <source>
        <dbReference type="ARBA" id="ARBA00009741"/>
    </source>
</evidence>
<keyword evidence="7" id="KW-0687">Ribonucleoprotein</keyword>
<dbReference type="GO" id="GO:0005840">
    <property type="term" value="C:ribosome"/>
    <property type="evidence" value="ECO:0007669"/>
    <property type="project" value="UniProtKB-KW"/>
</dbReference>
<keyword evidence="8" id="KW-1185">Reference proteome</keyword>
<gene>
    <name evidence="6" type="primary">prmA</name>
    <name evidence="7" type="ORF">CP97_08000</name>
</gene>
<feature type="binding site" evidence="6">
    <location>
        <position position="159"/>
    </location>
    <ligand>
        <name>S-adenosyl-L-methionine</name>
        <dbReference type="ChEBI" id="CHEBI:59789"/>
    </ligand>
</feature>
<protein>
    <recommendedName>
        <fullName evidence="6">Ribosomal protein L11 methyltransferase</fullName>
        <shortName evidence="6">L11 Mtase</shortName>
        <ecNumber evidence="6">2.1.1.-</ecNumber>
    </recommendedName>
</protein>
<dbReference type="Pfam" id="PF06325">
    <property type="entry name" value="PrmA"/>
    <property type="match status" value="1"/>
</dbReference>
<dbReference type="EMBL" id="CP011310">
    <property type="protein sequence ID" value="AKQ41983.1"/>
    <property type="molecule type" value="Genomic_DNA"/>
</dbReference>
<dbReference type="PANTHER" id="PTHR43648:SF1">
    <property type="entry name" value="ELECTRON TRANSFER FLAVOPROTEIN BETA SUBUNIT LYSINE METHYLTRANSFERASE"/>
    <property type="match status" value="1"/>
</dbReference>
<dbReference type="PANTHER" id="PTHR43648">
    <property type="entry name" value="ELECTRON TRANSFER FLAVOPROTEIN BETA SUBUNIT LYSINE METHYLTRANSFERASE"/>
    <property type="match status" value="1"/>
</dbReference>
<dbReference type="RefSeq" id="WP_048885498.1">
    <property type="nucleotide sequence ID" value="NZ_CP011310.1"/>
</dbReference>
<dbReference type="OrthoDB" id="9785995at2"/>
<dbReference type="InterPro" id="IPR004498">
    <property type="entry name" value="Ribosomal_PrmA_MeTrfase"/>
</dbReference>
<name>A0A0H4VXW5_9SPHN</name>
<feature type="binding site" evidence="6">
    <location>
        <position position="182"/>
    </location>
    <ligand>
        <name>S-adenosyl-L-methionine</name>
        <dbReference type="ChEBI" id="CHEBI:59789"/>
    </ligand>
</feature>
<dbReference type="SUPFAM" id="SSF53335">
    <property type="entry name" value="S-adenosyl-L-methionine-dependent methyltransferases"/>
    <property type="match status" value="1"/>
</dbReference>
<dbReference type="GO" id="GO:0005737">
    <property type="term" value="C:cytoplasm"/>
    <property type="evidence" value="ECO:0007669"/>
    <property type="project" value="UniProtKB-SubCell"/>
</dbReference>
<reference evidence="7 8" key="1">
    <citation type="journal article" date="2015" name="Int. J. Syst. Evol. Microbiol.">
        <title>Erythrobacter atlanticus sp. nov., a bacterium from ocean sediment able to degrade polycyclic aromatic hydrocarbons.</title>
        <authorList>
            <person name="Zhuang L."/>
            <person name="Liu Y."/>
            <person name="Wang L."/>
            <person name="Wang W."/>
            <person name="Shao Z."/>
        </authorList>
    </citation>
    <scope>NUCLEOTIDE SEQUENCE [LARGE SCALE GENOMIC DNA]</scope>
    <source>
        <strain evidence="8">s21-N3</strain>
    </source>
</reference>
<keyword evidence="2 6" id="KW-0963">Cytoplasm</keyword>
<dbReference type="Proteomes" id="UP000059113">
    <property type="component" value="Chromosome"/>
</dbReference>
<organism evidence="7 8">
    <name type="scientific">Aurantiacibacter atlanticus</name>
    <dbReference type="NCBI Taxonomy" id="1648404"/>
    <lineage>
        <taxon>Bacteria</taxon>
        <taxon>Pseudomonadati</taxon>
        <taxon>Pseudomonadota</taxon>
        <taxon>Alphaproteobacteria</taxon>
        <taxon>Sphingomonadales</taxon>
        <taxon>Erythrobacteraceae</taxon>
        <taxon>Aurantiacibacter</taxon>
    </lineage>
</organism>
<feature type="binding site" evidence="6">
    <location>
        <position position="135"/>
    </location>
    <ligand>
        <name>S-adenosyl-L-methionine</name>
        <dbReference type="ChEBI" id="CHEBI:59789"/>
    </ligand>
</feature>
<evidence type="ECO:0000313" key="8">
    <source>
        <dbReference type="Proteomes" id="UP000059113"/>
    </source>
</evidence>
<keyword evidence="3 6" id="KW-0489">Methyltransferase</keyword>
<evidence type="ECO:0000256" key="6">
    <source>
        <dbReference type="HAMAP-Rule" id="MF_00735"/>
    </source>
</evidence>
<dbReference type="STRING" id="1648404.CP97_08000"/>
<comment type="catalytic activity">
    <reaction evidence="6">
        <text>L-lysyl-[protein] + 3 S-adenosyl-L-methionine = N(6),N(6),N(6)-trimethyl-L-lysyl-[protein] + 3 S-adenosyl-L-homocysteine + 3 H(+)</text>
        <dbReference type="Rhea" id="RHEA:54192"/>
        <dbReference type="Rhea" id="RHEA-COMP:9752"/>
        <dbReference type="Rhea" id="RHEA-COMP:13826"/>
        <dbReference type="ChEBI" id="CHEBI:15378"/>
        <dbReference type="ChEBI" id="CHEBI:29969"/>
        <dbReference type="ChEBI" id="CHEBI:57856"/>
        <dbReference type="ChEBI" id="CHEBI:59789"/>
        <dbReference type="ChEBI" id="CHEBI:61961"/>
    </reaction>
</comment>
<dbReference type="InterPro" id="IPR029063">
    <property type="entry name" value="SAM-dependent_MTases_sf"/>
</dbReference>
<dbReference type="GO" id="GO:0032259">
    <property type="term" value="P:methylation"/>
    <property type="evidence" value="ECO:0007669"/>
    <property type="project" value="UniProtKB-KW"/>
</dbReference>
<accession>A0A0H4VXW5</accession>
<comment type="subcellular location">
    <subcellularLocation>
        <location evidence="6">Cytoplasm</location>
    </subcellularLocation>
</comment>
<dbReference type="InterPro" id="IPR050078">
    <property type="entry name" value="Ribosomal_L11_MeTrfase_PrmA"/>
</dbReference>
<sequence>MNWKLSAISSKAAIEAALDERDEIIGWNEAIVLAGFEVDPDEPDCWCLDAYMEHRPTPADRNAVRALFGENPPRLVAEQLPETDWLSESQRGLEPIRAGRFHVHTPDYAPSKDPAITNFCIPAAQAFGTGHHETTAGCLVMLDAMRRMGLNPRHIADIGTGTGLLAFAALALWPHAAVTASDIDPVCEPAVLENAHGNGVRLGAGPGKMSMIVADGMEDPGLQAAAPFELLIANILAGPLIDLAPDFTHSVTHRGNILLSGLLTRQAPAVRDAYRREGFRLQRSLTIGDWSILWLRHRFTG</sequence>
<evidence type="ECO:0000256" key="5">
    <source>
        <dbReference type="ARBA" id="ARBA00022691"/>
    </source>
</evidence>
<evidence type="ECO:0000256" key="2">
    <source>
        <dbReference type="ARBA" id="ARBA00022490"/>
    </source>
</evidence>
<keyword evidence="7" id="KW-0689">Ribosomal protein</keyword>
<reference evidence="8" key="2">
    <citation type="submission" date="2015-04" db="EMBL/GenBank/DDBJ databases">
        <title>The complete genome sequence of Erythrobacter sp. s21-N3.</title>
        <authorList>
            <person name="Zhuang L."/>
            <person name="Liu Y."/>
            <person name="Shao Z."/>
        </authorList>
    </citation>
    <scope>NUCLEOTIDE SEQUENCE [LARGE SCALE GENOMIC DNA]</scope>
    <source>
        <strain evidence="8">s21-N3</strain>
    </source>
</reference>
<comment type="function">
    <text evidence="6">Methylates ribosomal protein L11.</text>
</comment>
<dbReference type="GO" id="GO:0008276">
    <property type="term" value="F:protein methyltransferase activity"/>
    <property type="evidence" value="ECO:0007669"/>
    <property type="project" value="UniProtKB-UniRule"/>
</dbReference>
<dbReference type="HAMAP" id="MF_00735">
    <property type="entry name" value="Methyltr_PrmA"/>
    <property type="match status" value="1"/>
</dbReference>
<dbReference type="EC" id="2.1.1.-" evidence="6"/>
<proteinExistence type="inferred from homology"/>
<dbReference type="AlphaFoldDB" id="A0A0H4VXW5"/>
<evidence type="ECO:0000313" key="7">
    <source>
        <dbReference type="EMBL" id="AKQ41983.1"/>
    </source>
</evidence>
<comment type="similarity">
    <text evidence="1 6">Belongs to the methyltransferase superfamily. PrmA family.</text>
</comment>
<feature type="binding site" evidence="6">
    <location>
        <position position="234"/>
    </location>
    <ligand>
        <name>S-adenosyl-L-methionine</name>
        <dbReference type="ChEBI" id="CHEBI:59789"/>
    </ligand>
</feature>